<dbReference type="Pfam" id="PF08613">
    <property type="entry name" value="Cyclin"/>
    <property type="match status" value="1"/>
</dbReference>
<reference evidence="1 2" key="1">
    <citation type="submission" date="2011-07" db="EMBL/GenBank/DDBJ databases">
        <authorList>
            <person name="Coyne R."/>
            <person name="Brami D."/>
            <person name="Johnson J."/>
            <person name="Hostetler J."/>
            <person name="Hannick L."/>
            <person name="Clark T."/>
            <person name="Cassidy-Hanley D."/>
            <person name="Inman J."/>
        </authorList>
    </citation>
    <scope>NUCLEOTIDE SEQUENCE [LARGE SCALE GENOMIC DNA]</scope>
    <source>
        <strain evidence="1 2">G5</strain>
    </source>
</reference>
<dbReference type="Proteomes" id="UP000008983">
    <property type="component" value="Unassembled WGS sequence"/>
</dbReference>
<dbReference type="RefSeq" id="XP_004035522.1">
    <property type="nucleotide sequence ID" value="XM_004035474.1"/>
</dbReference>
<dbReference type="GO" id="GO:0019901">
    <property type="term" value="F:protein kinase binding"/>
    <property type="evidence" value="ECO:0007669"/>
    <property type="project" value="InterPro"/>
</dbReference>
<dbReference type="PANTHER" id="PTHR15615">
    <property type="match status" value="1"/>
</dbReference>
<proteinExistence type="predicted"/>
<dbReference type="InterPro" id="IPR013922">
    <property type="entry name" value="Cyclin_PHO80-like"/>
</dbReference>
<dbReference type="STRING" id="857967.G0QS06"/>
<evidence type="ECO:0000313" key="2">
    <source>
        <dbReference type="Proteomes" id="UP000008983"/>
    </source>
</evidence>
<dbReference type="OrthoDB" id="1060854at2759"/>
<protein>
    <recommendedName>
        <fullName evidence="3">Cyclin</fullName>
    </recommendedName>
</protein>
<dbReference type="InParanoid" id="G0QS06"/>
<dbReference type="AlphaFoldDB" id="G0QS06"/>
<keyword evidence="2" id="KW-1185">Reference proteome</keyword>
<sequence length="211" mass="24618">MKKIIMQIISQINNKQTNNNNNEEQAFIPIIAQNNKAPSHSYNNESENQHNNSSLSFDFEIEKQINLQKIVNYFEQTAQQQDLQQLTPHPTFSSQKLPSISTLDYLKRIQKFTDCSNVNFLLALIYVQRLKEEVGDQLLNSYTLLRLVLSACIIAMKYNNDQILNNEYYARIGGVKKPELAKLEKIFCELINFKLYVSEETFLDYVKKYGF</sequence>
<accession>G0QS06</accession>
<evidence type="ECO:0008006" key="3">
    <source>
        <dbReference type="Google" id="ProtNLM"/>
    </source>
</evidence>
<organism evidence="1 2">
    <name type="scientific">Ichthyophthirius multifiliis</name>
    <name type="common">White spot disease agent</name>
    <name type="synonym">Ich</name>
    <dbReference type="NCBI Taxonomy" id="5932"/>
    <lineage>
        <taxon>Eukaryota</taxon>
        <taxon>Sar</taxon>
        <taxon>Alveolata</taxon>
        <taxon>Ciliophora</taxon>
        <taxon>Intramacronucleata</taxon>
        <taxon>Oligohymenophorea</taxon>
        <taxon>Hymenostomatida</taxon>
        <taxon>Ophryoglenina</taxon>
        <taxon>Ichthyophthirius</taxon>
    </lineage>
</organism>
<dbReference type="PANTHER" id="PTHR15615:SF108">
    <property type="entry name" value="PROTEIN CNPPD1"/>
    <property type="match status" value="1"/>
</dbReference>
<name>G0QS06_ICHMU</name>
<dbReference type="GeneID" id="14908189"/>
<dbReference type="OMA" id="TEINEWT"/>
<dbReference type="Gene3D" id="1.10.472.10">
    <property type="entry name" value="Cyclin-like"/>
    <property type="match status" value="1"/>
</dbReference>
<dbReference type="InterPro" id="IPR036915">
    <property type="entry name" value="Cyclin-like_sf"/>
</dbReference>
<gene>
    <name evidence="1" type="ORF">IMG5_098720</name>
</gene>
<dbReference type="eggNOG" id="KOG1674">
    <property type="taxonomic scope" value="Eukaryota"/>
</dbReference>
<evidence type="ECO:0000313" key="1">
    <source>
        <dbReference type="EMBL" id="EGR32036.1"/>
    </source>
</evidence>
<dbReference type="EMBL" id="GL983803">
    <property type="protein sequence ID" value="EGR32036.1"/>
    <property type="molecule type" value="Genomic_DNA"/>
</dbReference>
<dbReference type="CDD" id="cd20558">
    <property type="entry name" value="CYCLIN_ScPCL7-like"/>
    <property type="match status" value="1"/>
</dbReference>
<dbReference type="SUPFAM" id="SSF47954">
    <property type="entry name" value="Cyclin-like"/>
    <property type="match status" value="1"/>
</dbReference>